<evidence type="ECO:0000313" key="1">
    <source>
        <dbReference type="EMBL" id="MFC7200558.1"/>
    </source>
</evidence>
<accession>A0ABD5Z686</accession>
<dbReference type="Proteomes" id="UP001596447">
    <property type="component" value="Unassembled WGS sequence"/>
</dbReference>
<organism evidence="1 2">
    <name type="scientific">Halospeciosus flavus</name>
    <dbReference type="NCBI Taxonomy" id="3032283"/>
    <lineage>
        <taxon>Archaea</taxon>
        <taxon>Methanobacteriati</taxon>
        <taxon>Methanobacteriota</taxon>
        <taxon>Stenosarchaea group</taxon>
        <taxon>Halobacteria</taxon>
        <taxon>Halobacteriales</taxon>
        <taxon>Halobacteriaceae</taxon>
        <taxon>Halospeciosus</taxon>
    </lineage>
</organism>
<dbReference type="AlphaFoldDB" id="A0ABD5Z686"/>
<name>A0ABD5Z686_9EURY</name>
<proteinExistence type="predicted"/>
<dbReference type="EMBL" id="JBHTAR010000011">
    <property type="protein sequence ID" value="MFC7200558.1"/>
    <property type="molecule type" value="Genomic_DNA"/>
</dbReference>
<sequence length="158" mass="17758">MDRTKDELAGVVDLFGGLTRDELARALTELAFRRGADVDESAVDRLIEEAREDYYLVGVETDEYAAADDRELLVPGPVAFPTVPDDGEDLPHILDVERRRVPREDRAAAFRARLAAEIGTDPDESRVEYLLDVTYDAETWAPVEADDLRERLQSHLDS</sequence>
<keyword evidence="2" id="KW-1185">Reference proteome</keyword>
<evidence type="ECO:0000313" key="2">
    <source>
        <dbReference type="Proteomes" id="UP001596447"/>
    </source>
</evidence>
<comment type="caution">
    <text evidence="1">The sequence shown here is derived from an EMBL/GenBank/DDBJ whole genome shotgun (WGS) entry which is preliminary data.</text>
</comment>
<reference evidence="1 2" key="1">
    <citation type="journal article" date="2019" name="Int. J. Syst. Evol. Microbiol.">
        <title>The Global Catalogue of Microorganisms (GCM) 10K type strain sequencing project: providing services to taxonomists for standard genome sequencing and annotation.</title>
        <authorList>
            <consortium name="The Broad Institute Genomics Platform"/>
            <consortium name="The Broad Institute Genome Sequencing Center for Infectious Disease"/>
            <person name="Wu L."/>
            <person name="Ma J."/>
        </authorList>
    </citation>
    <scope>NUCLEOTIDE SEQUENCE [LARGE SCALE GENOMIC DNA]</scope>
    <source>
        <strain evidence="1 2">XZGYJ-43</strain>
    </source>
</reference>
<dbReference type="Pfam" id="PF23421">
    <property type="entry name" value="DUF7109"/>
    <property type="match status" value="1"/>
</dbReference>
<dbReference type="RefSeq" id="WP_279527335.1">
    <property type="nucleotide sequence ID" value="NZ_CP122312.1"/>
</dbReference>
<protein>
    <submittedName>
        <fullName evidence="1">Uncharacterized protein</fullName>
    </submittedName>
</protein>
<gene>
    <name evidence="1" type="ORF">ACFQJ9_14225</name>
</gene>
<dbReference type="InterPro" id="IPR055533">
    <property type="entry name" value="DUF7109"/>
</dbReference>